<protein>
    <submittedName>
        <fullName evidence="2">Anthrax toxin-like adenylyl cyclase domain-containing protein</fullName>
    </submittedName>
</protein>
<evidence type="ECO:0000313" key="3">
    <source>
        <dbReference type="Proteomes" id="UP001589798"/>
    </source>
</evidence>
<dbReference type="InterPro" id="IPR037017">
    <property type="entry name" value="Anthrax_toxin_edema_cen_sf"/>
</dbReference>
<dbReference type="InterPro" id="IPR035099">
    <property type="entry name" value="Anthrax_toxin_C-terminal"/>
</dbReference>
<dbReference type="InterPro" id="IPR005165">
    <property type="entry name" value="Anthrax_toxin_edema_cen"/>
</dbReference>
<gene>
    <name evidence="2" type="ORF">ACFFJC_09695</name>
</gene>
<dbReference type="SUPFAM" id="SSF81298">
    <property type="entry name" value="Adenylylcyclase toxin (the edema factor)"/>
    <property type="match status" value="1"/>
</dbReference>
<dbReference type="EMBL" id="JBHLWK010000012">
    <property type="protein sequence ID" value="MFC0204543.1"/>
    <property type="molecule type" value="Genomic_DNA"/>
</dbReference>
<dbReference type="Pfam" id="PF03497">
    <property type="entry name" value="Anthrax_toxA"/>
    <property type="match status" value="1"/>
</dbReference>
<dbReference type="Proteomes" id="UP001589798">
    <property type="component" value="Unassembled WGS sequence"/>
</dbReference>
<feature type="domain" description="Anthrax toxin edema factor central" evidence="1">
    <location>
        <begin position="12"/>
        <end position="139"/>
    </location>
</feature>
<evidence type="ECO:0000259" key="1">
    <source>
        <dbReference type="Pfam" id="PF03497"/>
    </source>
</evidence>
<sequence>MEGSTQSLCEEVTGIPILHQNVFQSVADRTGNIIASRAVGIYATGLILENYASKGFHNKAKSCNWGPMAGFVLDDVRFTKVGGTAEGQRDQRKALIHAIDDGAMEVPLIISDERRQWLLAKGLIKFVDRDSNSLFYAASSGWRENNVSMTFKLLRERVDGAPGVMWSVHYKGADRRSAADTVSREWTPVIAMRDPMCPLPPSDYHSATTGDYDLFMVLARTGTYAPDGADRRKVGVNALEAAIRAGGPTGEDAHLGNITGRIAQVRMLLNIGFVGAGYRGGNMVHHSDEGGRPFVDSVDLPVFAVVPFASKPFLIRSIPDLRHFIATVTPVYAPVFNPGWMSQLVHGSWQWDRNAQTGRWEKTFTGDRLRSAIRGFDRTNRRHVP</sequence>
<dbReference type="RefSeq" id="WP_379487302.1">
    <property type="nucleotide sequence ID" value="NZ_JBHLWK010000012.1"/>
</dbReference>
<comment type="caution">
    <text evidence="2">The sequence shown here is derived from an EMBL/GenBank/DDBJ whole genome shotgun (WGS) entry which is preliminary data.</text>
</comment>
<name>A0ABV6CUZ4_9SPHN</name>
<dbReference type="Gene3D" id="3.90.1760.10">
    <property type="entry name" value="Anthrax toxin, edema factor, central domain"/>
    <property type="match status" value="1"/>
</dbReference>
<keyword evidence="3" id="KW-1185">Reference proteome</keyword>
<proteinExistence type="predicted"/>
<accession>A0ABV6CUZ4</accession>
<evidence type="ECO:0000313" key="2">
    <source>
        <dbReference type="EMBL" id="MFC0204543.1"/>
    </source>
</evidence>
<organism evidence="2 3">
    <name type="scientific">Novosphingobium soli</name>
    <dbReference type="NCBI Taxonomy" id="574956"/>
    <lineage>
        <taxon>Bacteria</taxon>
        <taxon>Pseudomonadati</taxon>
        <taxon>Pseudomonadota</taxon>
        <taxon>Alphaproteobacteria</taxon>
        <taxon>Sphingomonadales</taxon>
        <taxon>Sphingomonadaceae</taxon>
        <taxon>Novosphingobium</taxon>
    </lineage>
</organism>
<dbReference type="Gene3D" id="3.30.70.1720">
    <property type="match status" value="1"/>
</dbReference>
<reference evidence="2 3" key="1">
    <citation type="submission" date="2024-09" db="EMBL/GenBank/DDBJ databases">
        <authorList>
            <person name="Sun Q."/>
            <person name="Mori K."/>
        </authorList>
    </citation>
    <scope>NUCLEOTIDE SEQUENCE [LARGE SCALE GENOMIC DNA]</scope>
    <source>
        <strain evidence="2 3">CCM 7706</strain>
    </source>
</reference>